<keyword evidence="9" id="KW-0862">Zinc</keyword>
<dbReference type="CDD" id="cd16291">
    <property type="entry name" value="INTS11-like_MBL-fold"/>
    <property type="match status" value="1"/>
</dbReference>
<comment type="subcellular location">
    <subcellularLocation>
        <location evidence="3">Cytoplasm</location>
    </subcellularLocation>
    <subcellularLocation>
        <location evidence="2">Nucleus</location>
    </subcellularLocation>
</comment>
<dbReference type="InterPro" id="IPR001279">
    <property type="entry name" value="Metallo-B-lactamas"/>
</dbReference>
<dbReference type="FunFam" id="3.60.15.10:FF:000028">
    <property type="entry name" value="Integrator complex subunit 11 isoform X3"/>
    <property type="match status" value="1"/>
</dbReference>
<proteinExistence type="inferred from homology"/>
<dbReference type="Pfam" id="PF16661">
    <property type="entry name" value="Lactamase_B_6"/>
    <property type="match status" value="1"/>
</dbReference>
<feature type="domain" description="Beta-Casp" evidence="12">
    <location>
        <begin position="215"/>
        <end position="333"/>
    </location>
</feature>
<keyword evidence="7" id="KW-0479">Metal-binding</keyword>
<dbReference type="Gene3D" id="3.40.50.10890">
    <property type="match status" value="1"/>
</dbReference>
<dbReference type="SMART" id="SM01027">
    <property type="entry name" value="Beta-Casp"/>
    <property type="match status" value="1"/>
</dbReference>
<dbReference type="GO" id="GO:0004521">
    <property type="term" value="F:RNA endonuclease activity"/>
    <property type="evidence" value="ECO:0007669"/>
    <property type="project" value="TreeGrafter"/>
</dbReference>
<dbReference type="GO" id="GO:0016787">
    <property type="term" value="F:hydrolase activity"/>
    <property type="evidence" value="ECO:0007669"/>
    <property type="project" value="UniProtKB-KW"/>
</dbReference>
<evidence type="ECO:0000256" key="9">
    <source>
        <dbReference type="ARBA" id="ARBA00022833"/>
    </source>
</evidence>
<organism evidence="13 14">
    <name type="scientific">Ramazzottius varieornatus</name>
    <name type="common">Water bear</name>
    <name type="synonym">Tardigrade</name>
    <dbReference type="NCBI Taxonomy" id="947166"/>
    <lineage>
        <taxon>Eukaryota</taxon>
        <taxon>Metazoa</taxon>
        <taxon>Ecdysozoa</taxon>
        <taxon>Tardigrada</taxon>
        <taxon>Eutardigrada</taxon>
        <taxon>Parachela</taxon>
        <taxon>Hypsibioidea</taxon>
        <taxon>Ramazzottiidae</taxon>
        <taxon>Ramazzottius</taxon>
    </lineage>
</organism>
<keyword evidence="6" id="KW-0963">Cytoplasm</keyword>
<dbReference type="SUPFAM" id="SSF56281">
    <property type="entry name" value="Metallo-hydrolase/oxidoreductase"/>
    <property type="match status" value="1"/>
</dbReference>
<sequence>MLDCGMHMSAGDQKKFPDFEFITQNGSLDDYLDVVLISHFHLDHCGSLPYLTEVIGYKGPIYMTHPTKAICPLLLEDFRKVAVERQGSTTMFNSAQIQACMAKVTALGLYECVTVGDIFIKVYYAGHVLGAAMFYVRVGNESIVYTGDYNMTPDRHLGSAWLDRCRPDVFITESTYATTIRDSKRIREREFLKKVHTAVARGGKVLIPVFALGRAQELCILLDSYWERMGLSAPIYFSAGLTEKATNYYKLFITWMNEKVQKTFVERNMFEYKNIRTFDRSYMDNPGPMVVFASPGMLHAGLSLQLFKRWASDPKNMVIMPGFCVSGTVGNKILNGVKKLEFFNPKETIEVKLDIEYLSFSAHADAKGIMQLTRMCAPRHVLLVHGEGNKMGFLQRKVEKEYGVPCLYPANAETAVIPTPDIQNVLLERNLMSVSPASRSASRVFDGLIVLEHDKMKIVSERSATSEYAVEAQRLWFTETVTVTSTLSPSSYRRRLERELYKRFGDFVAVKDEDLGASDLGTSSSHLSHITVSISPDDSLTGGPTEYPMVKYSVAVSWEDGLIDDEAAFLFVDYLAEMKEDHEEEGEISGGALSEEASSDEYYVSDAEQEYGCLLPANKRTADSMATLDLDCLDETVSELVI</sequence>
<evidence type="ECO:0000256" key="5">
    <source>
        <dbReference type="ARBA" id="ARBA00016810"/>
    </source>
</evidence>
<dbReference type="GO" id="GO:0046872">
    <property type="term" value="F:metal ion binding"/>
    <property type="evidence" value="ECO:0007669"/>
    <property type="project" value="UniProtKB-KW"/>
</dbReference>
<evidence type="ECO:0000256" key="7">
    <source>
        <dbReference type="ARBA" id="ARBA00022723"/>
    </source>
</evidence>
<evidence type="ECO:0000256" key="8">
    <source>
        <dbReference type="ARBA" id="ARBA00022801"/>
    </source>
</evidence>
<protein>
    <recommendedName>
        <fullName evidence="5">Integrator complex subunit 11</fullName>
    </recommendedName>
</protein>
<comment type="similarity">
    <text evidence="4">Belongs to the metallo-beta-lactamase superfamily. RNA-metabolizing metallo-beta-lactamase-like family. INTS11 subfamily.</text>
</comment>
<dbReference type="Proteomes" id="UP000186922">
    <property type="component" value="Unassembled WGS sequence"/>
</dbReference>
<dbReference type="EMBL" id="BDGG01000004">
    <property type="protein sequence ID" value="GAU98503.1"/>
    <property type="molecule type" value="Genomic_DNA"/>
</dbReference>
<evidence type="ECO:0000313" key="14">
    <source>
        <dbReference type="Proteomes" id="UP000186922"/>
    </source>
</evidence>
<name>A0A1D1VHW9_RAMVA</name>
<evidence type="ECO:0000256" key="10">
    <source>
        <dbReference type="ARBA" id="ARBA00023242"/>
    </source>
</evidence>
<dbReference type="GO" id="GO:0016180">
    <property type="term" value="P:snRNA processing"/>
    <property type="evidence" value="ECO:0007669"/>
    <property type="project" value="TreeGrafter"/>
</dbReference>
<comment type="caution">
    <text evidence="13">The sequence shown here is derived from an EMBL/GenBank/DDBJ whole genome shotgun (WGS) entry which is preliminary data.</text>
</comment>
<dbReference type="OrthoDB" id="10249535at2759"/>
<dbReference type="GO" id="GO:0005737">
    <property type="term" value="C:cytoplasm"/>
    <property type="evidence" value="ECO:0007669"/>
    <property type="project" value="UniProtKB-SubCell"/>
</dbReference>
<dbReference type="InterPro" id="IPR050698">
    <property type="entry name" value="MBL"/>
</dbReference>
<dbReference type="InterPro" id="IPR036866">
    <property type="entry name" value="RibonucZ/Hydroxyglut_hydro"/>
</dbReference>
<dbReference type="PANTHER" id="PTHR11203:SF37">
    <property type="entry name" value="INTEGRATOR COMPLEX SUBUNIT 11"/>
    <property type="match status" value="1"/>
</dbReference>
<evidence type="ECO:0000256" key="4">
    <source>
        <dbReference type="ARBA" id="ARBA00007093"/>
    </source>
</evidence>
<dbReference type="STRING" id="947166.A0A1D1VHW9"/>
<dbReference type="Pfam" id="PF10996">
    <property type="entry name" value="Beta-Casp"/>
    <property type="match status" value="1"/>
</dbReference>
<dbReference type="PANTHER" id="PTHR11203">
    <property type="entry name" value="CLEAVAGE AND POLYADENYLATION SPECIFICITY FACTOR FAMILY MEMBER"/>
    <property type="match status" value="1"/>
</dbReference>
<dbReference type="FunFam" id="3.40.50.10890:FF:000002">
    <property type="entry name" value="Integrator complex subunit 11"/>
    <property type="match status" value="1"/>
</dbReference>
<accession>A0A1D1VHW9</accession>
<dbReference type="InterPro" id="IPR041897">
    <property type="entry name" value="INTS11-like_MBL-fold"/>
</dbReference>
<evidence type="ECO:0000256" key="1">
    <source>
        <dbReference type="ARBA" id="ARBA00001947"/>
    </source>
</evidence>
<reference evidence="13 14" key="1">
    <citation type="journal article" date="2016" name="Nat. Commun.">
        <title>Extremotolerant tardigrade genome and improved radiotolerance of human cultured cells by tardigrade-unique protein.</title>
        <authorList>
            <person name="Hashimoto T."/>
            <person name="Horikawa D.D."/>
            <person name="Saito Y."/>
            <person name="Kuwahara H."/>
            <person name="Kozuka-Hata H."/>
            <person name="Shin-I T."/>
            <person name="Minakuchi Y."/>
            <person name="Ohishi K."/>
            <person name="Motoyama A."/>
            <person name="Aizu T."/>
            <person name="Enomoto A."/>
            <person name="Kondo K."/>
            <person name="Tanaka S."/>
            <person name="Hara Y."/>
            <person name="Koshikawa S."/>
            <person name="Sagara H."/>
            <person name="Miura T."/>
            <person name="Yokobori S."/>
            <person name="Miyagawa K."/>
            <person name="Suzuki Y."/>
            <person name="Kubo T."/>
            <person name="Oyama M."/>
            <person name="Kohara Y."/>
            <person name="Fujiyama A."/>
            <person name="Arakawa K."/>
            <person name="Katayama T."/>
            <person name="Toyoda A."/>
            <person name="Kunieda T."/>
        </authorList>
    </citation>
    <scope>NUCLEOTIDE SEQUENCE [LARGE SCALE GENOMIC DNA]</scope>
    <source>
        <strain evidence="13 14">YOKOZUNA-1</strain>
    </source>
</reference>
<evidence type="ECO:0000256" key="6">
    <source>
        <dbReference type="ARBA" id="ARBA00022490"/>
    </source>
</evidence>
<evidence type="ECO:0000256" key="3">
    <source>
        <dbReference type="ARBA" id="ARBA00004496"/>
    </source>
</evidence>
<feature type="domain" description="Metallo-beta-lactamase" evidence="11">
    <location>
        <begin position="3"/>
        <end position="203"/>
    </location>
</feature>
<dbReference type="SMART" id="SM00849">
    <property type="entry name" value="Lactamase_B"/>
    <property type="match status" value="1"/>
</dbReference>
<keyword evidence="8" id="KW-0378">Hydrolase</keyword>
<keyword evidence="14" id="KW-1185">Reference proteome</keyword>
<evidence type="ECO:0000259" key="11">
    <source>
        <dbReference type="SMART" id="SM00849"/>
    </source>
</evidence>
<dbReference type="Pfam" id="PF07521">
    <property type="entry name" value="RMMBL"/>
    <property type="match status" value="1"/>
</dbReference>
<dbReference type="Gene3D" id="3.60.15.10">
    <property type="entry name" value="Ribonuclease Z/Hydroxyacylglutathione hydrolase-like"/>
    <property type="match status" value="1"/>
</dbReference>
<evidence type="ECO:0000259" key="12">
    <source>
        <dbReference type="SMART" id="SM01027"/>
    </source>
</evidence>
<dbReference type="GO" id="GO:0005634">
    <property type="term" value="C:nucleus"/>
    <property type="evidence" value="ECO:0007669"/>
    <property type="project" value="UniProtKB-SubCell"/>
</dbReference>
<evidence type="ECO:0000313" key="13">
    <source>
        <dbReference type="EMBL" id="GAU98503.1"/>
    </source>
</evidence>
<keyword evidence="10" id="KW-0539">Nucleus</keyword>
<comment type="cofactor">
    <cofactor evidence="1">
        <name>Zn(2+)</name>
        <dbReference type="ChEBI" id="CHEBI:29105"/>
    </cofactor>
</comment>
<evidence type="ECO:0000256" key="2">
    <source>
        <dbReference type="ARBA" id="ARBA00004123"/>
    </source>
</evidence>
<dbReference type="InterPro" id="IPR011108">
    <property type="entry name" value="RMMBL"/>
</dbReference>
<dbReference type="InterPro" id="IPR022712">
    <property type="entry name" value="Beta_Casp"/>
</dbReference>
<dbReference type="AlphaFoldDB" id="A0A1D1VHW9"/>
<gene>
    <name evidence="13" type="primary">RvY_09640-1</name>
    <name evidence="13" type="synonym">RvY_09640.1</name>
    <name evidence="13" type="ORF">RvY_09640</name>
</gene>